<comment type="similarity">
    <text evidence="1">Belongs to the SCO1/2 family.</text>
</comment>
<reference evidence="5 6" key="1">
    <citation type="submission" date="2024-03" db="EMBL/GenBank/DDBJ databases">
        <authorList>
            <person name="Cao K."/>
        </authorList>
    </citation>
    <scope>NUCLEOTIDE SEQUENCE [LARGE SCALE GENOMIC DNA]</scope>
    <source>
        <strain evidence="5 6">MCCC 1K00696</strain>
    </source>
</reference>
<keyword evidence="6" id="KW-1185">Reference proteome</keyword>
<dbReference type="CDD" id="cd02968">
    <property type="entry name" value="SCO"/>
    <property type="match status" value="1"/>
</dbReference>
<evidence type="ECO:0000313" key="6">
    <source>
        <dbReference type="Proteomes" id="UP001491088"/>
    </source>
</evidence>
<gene>
    <name evidence="5" type="ORF">WG950_08545</name>
</gene>
<proteinExistence type="inferred from homology"/>
<feature type="domain" description="Thioredoxin" evidence="4">
    <location>
        <begin position="34"/>
        <end position="206"/>
    </location>
</feature>
<organism evidence="5 6">
    <name type="scientific">Polaribacter marinaquae</name>
    <dbReference type="NCBI Taxonomy" id="1642819"/>
    <lineage>
        <taxon>Bacteria</taxon>
        <taxon>Pseudomonadati</taxon>
        <taxon>Bacteroidota</taxon>
        <taxon>Flavobacteriia</taxon>
        <taxon>Flavobacteriales</taxon>
        <taxon>Flavobacteriaceae</taxon>
    </lineage>
</organism>
<dbReference type="InterPro" id="IPR036249">
    <property type="entry name" value="Thioredoxin-like_sf"/>
</dbReference>
<dbReference type="SUPFAM" id="SSF52833">
    <property type="entry name" value="Thioredoxin-like"/>
    <property type="match status" value="1"/>
</dbReference>
<keyword evidence="2" id="KW-0186">Copper</keyword>
<dbReference type="RefSeq" id="WP_340931641.1">
    <property type="nucleotide sequence ID" value="NZ_CP150496.1"/>
</dbReference>
<dbReference type="Proteomes" id="UP001491088">
    <property type="component" value="Chromosome"/>
</dbReference>
<accession>A0ABZ2TRV1</accession>
<evidence type="ECO:0000256" key="1">
    <source>
        <dbReference type="ARBA" id="ARBA00010996"/>
    </source>
</evidence>
<keyword evidence="3" id="KW-0472">Membrane</keyword>
<keyword evidence="3" id="KW-0812">Transmembrane</keyword>
<sequence>MNKKYSFIGIAFIILLFGIYTVPKVVDRFKDSDLVKFNKVPSFEFTNQEGKTITNKNFEGKVHVVEFFFSTCPTICPIMNQKMLTIQDEFFGNPNFGIASISITPEIDTPEVLKEYAKSNGITHKNWHLLTGKNDDVVYALSNKGFKLYAGKGDEEHGGFEHSGLFALVDKDGYIRSRKDEYGNPIMYYRAIEEQTFPDQIKELKEDIKTLLNE</sequence>
<evidence type="ECO:0000259" key="4">
    <source>
        <dbReference type="PROSITE" id="PS51352"/>
    </source>
</evidence>
<dbReference type="EMBL" id="CP150496">
    <property type="protein sequence ID" value="WYW54574.1"/>
    <property type="molecule type" value="Genomic_DNA"/>
</dbReference>
<evidence type="ECO:0000256" key="2">
    <source>
        <dbReference type="ARBA" id="ARBA00023008"/>
    </source>
</evidence>
<dbReference type="InterPro" id="IPR013766">
    <property type="entry name" value="Thioredoxin_domain"/>
</dbReference>
<evidence type="ECO:0000313" key="5">
    <source>
        <dbReference type="EMBL" id="WYW54574.1"/>
    </source>
</evidence>
<name>A0ABZ2TRV1_9FLAO</name>
<dbReference type="Gene3D" id="3.40.30.10">
    <property type="entry name" value="Glutaredoxin"/>
    <property type="match status" value="1"/>
</dbReference>
<dbReference type="PANTHER" id="PTHR12151:SF25">
    <property type="entry name" value="LINALOOL DEHYDRATASE_ISOMERASE DOMAIN-CONTAINING PROTEIN"/>
    <property type="match status" value="1"/>
</dbReference>
<dbReference type="PANTHER" id="PTHR12151">
    <property type="entry name" value="ELECTRON TRANSPORT PROTIN SCO1/SENC FAMILY MEMBER"/>
    <property type="match status" value="1"/>
</dbReference>
<evidence type="ECO:0000256" key="3">
    <source>
        <dbReference type="SAM" id="Phobius"/>
    </source>
</evidence>
<dbReference type="Pfam" id="PF02630">
    <property type="entry name" value="SCO1-SenC"/>
    <property type="match status" value="1"/>
</dbReference>
<protein>
    <submittedName>
        <fullName evidence="5">SCO family protein</fullName>
    </submittedName>
</protein>
<keyword evidence="3" id="KW-1133">Transmembrane helix</keyword>
<feature type="transmembrane region" description="Helical" evidence="3">
    <location>
        <begin position="6"/>
        <end position="26"/>
    </location>
</feature>
<dbReference type="PROSITE" id="PS51352">
    <property type="entry name" value="THIOREDOXIN_2"/>
    <property type="match status" value="1"/>
</dbReference>
<dbReference type="InterPro" id="IPR003782">
    <property type="entry name" value="SCO1/SenC"/>
</dbReference>